<sequence length="179" mass="20343">MSSPSRSKPVQRLTGDRLKEEDVDRIVAELKRWSGPKITWKMVVAAVAQDWLKQRRFSRQALEADPDIYRAYRKAKERCRDGRPPEKRKPLADRIATLQGENLRLRAENAALLETFVIWMLNAKDRGVGLDELEAPLIPARLSSNYREADVARKEAEKAEELAKLKRLIGGKAGGRLAV</sequence>
<organism evidence="1">
    <name type="scientific">Bradyrhizobium diazoefficiens</name>
    <dbReference type="NCBI Taxonomy" id="1355477"/>
    <lineage>
        <taxon>Bacteria</taxon>
        <taxon>Pseudomonadati</taxon>
        <taxon>Pseudomonadota</taxon>
        <taxon>Alphaproteobacteria</taxon>
        <taxon>Hyphomicrobiales</taxon>
        <taxon>Nitrobacteraceae</taxon>
        <taxon>Bradyrhizobium</taxon>
    </lineage>
</organism>
<proteinExistence type="predicted"/>
<name>A0A809Y0E0_9BRAD</name>
<evidence type="ECO:0000313" key="1">
    <source>
        <dbReference type="EMBL" id="BCE33626.1"/>
    </source>
</evidence>
<dbReference type="EMBL" id="AP023092">
    <property type="protein sequence ID" value="BCE33626.1"/>
    <property type="molecule type" value="Genomic_DNA"/>
</dbReference>
<dbReference type="AlphaFoldDB" id="A0A809Y0E0"/>
<reference evidence="1" key="1">
    <citation type="submission" date="2020-05" db="EMBL/GenBank/DDBJ databases">
        <title>Complete genome sequence of Bradyrhizobium diazoefficiens XF2 isolated from soybean nodule.</title>
        <authorList>
            <person name="Noda R."/>
            <person name="Kakizaki K."/>
            <person name="Minamisawa K."/>
        </authorList>
    </citation>
    <scope>NUCLEOTIDE SEQUENCE</scope>
    <source>
        <strain evidence="1">XF2</strain>
    </source>
</reference>
<protein>
    <submittedName>
        <fullName evidence="1">Uncharacterized protein</fullName>
    </submittedName>
</protein>
<accession>A0A809Y0E0</accession>
<gene>
    <name evidence="1" type="ORF">XF2B_73950</name>
</gene>